<dbReference type="SUPFAM" id="SSF50475">
    <property type="entry name" value="FMN-binding split barrel"/>
    <property type="match status" value="1"/>
</dbReference>
<dbReference type="InterPro" id="IPR012349">
    <property type="entry name" value="Split_barrel_FMN-bd"/>
</dbReference>
<comment type="caution">
    <text evidence="1">The sequence shown here is derived from an EMBL/GenBank/DDBJ whole genome shotgun (WGS) entry which is preliminary data.</text>
</comment>
<dbReference type="AlphaFoldDB" id="A0A9X3BT26"/>
<reference evidence="1" key="1">
    <citation type="submission" date="2020-07" db="EMBL/GenBank/DDBJ databases">
        <authorList>
            <person name="Pettersson B.M.F."/>
            <person name="Behra P.R.K."/>
            <person name="Ramesh M."/>
            <person name="Das S."/>
            <person name="Dasgupta S."/>
            <person name="Kirsebom L.A."/>
        </authorList>
    </citation>
    <scope>NUCLEOTIDE SEQUENCE</scope>
    <source>
        <strain evidence="1">DSM 44838</strain>
    </source>
</reference>
<gene>
    <name evidence="1" type="ORF">H7K45_11845</name>
</gene>
<evidence type="ECO:0000313" key="1">
    <source>
        <dbReference type="EMBL" id="MCV7421234.1"/>
    </source>
</evidence>
<dbReference type="EMBL" id="JACKVK010000008">
    <property type="protein sequence ID" value="MCV7421234.1"/>
    <property type="molecule type" value="Genomic_DNA"/>
</dbReference>
<dbReference type="Proteomes" id="UP001141629">
    <property type="component" value="Unassembled WGS sequence"/>
</dbReference>
<sequence length="161" mass="17908">MHSLEDVAPVFRDMAHAIVWASVATVDGDGRPRSRILHPYWEWNGTDLVGWIATVPTPLKRAHLDAHPEVSVSYWRPSHDTCSAEATVQWYLDDDTCGRVWEAFASAPAPVGYDPFIIPMWSDGPTSDQFAVLRLAPYRLRVMPGTVMTAGEGETLLWSAS</sequence>
<name>A0A9X3BT26_9MYCO</name>
<reference evidence="1" key="2">
    <citation type="journal article" date="2022" name="BMC Genomics">
        <title>Comparative genome analysis of mycobacteria focusing on tRNA and non-coding RNA.</title>
        <authorList>
            <person name="Behra P.R.K."/>
            <person name="Pettersson B.M.F."/>
            <person name="Ramesh M."/>
            <person name="Das S."/>
            <person name="Dasgupta S."/>
            <person name="Kirsebom L.A."/>
        </authorList>
    </citation>
    <scope>NUCLEOTIDE SEQUENCE</scope>
    <source>
        <strain evidence="1">DSM 44838</strain>
    </source>
</reference>
<accession>A0A9X3BT26</accession>
<dbReference type="Gene3D" id="2.30.110.10">
    <property type="entry name" value="Electron Transport, Fmn-binding Protein, Chain A"/>
    <property type="match status" value="1"/>
</dbReference>
<proteinExistence type="predicted"/>
<protein>
    <submittedName>
        <fullName evidence="1">Pyridoxamine 5'-phosphate oxidase family protein</fullName>
    </submittedName>
</protein>
<organism evidence="1 2">
    <name type="scientific">Mycobacterium yunnanensis</name>
    <dbReference type="NCBI Taxonomy" id="368477"/>
    <lineage>
        <taxon>Bacteria</taxon>
        <taxon>Bacillati</taxon>
        <taxon>Actinomycetota</taxon>
        <taxon>Actinomycetes</taxon>
        <taxon>Mycobacteriales</taxon>
        <taxon>Mycobacteriaceae</taxon>
        <taxon>Mycobacterium</taxon>
    </lineage>
</organism>
<evidence type="ECO:0000313" key="2">
    <source>
        <dbReference type="Proteomes" id="UP001141629"/>
    </source>
</evidence>
<keyword evidence="2" id="KW-1185">Reference proteome</keyword>